<proteinExistence type="predicted"/>
<feature type="compositionally biased region" description="Polar residues" evidence="1">
    <location>
        <begin position="218"/>
        <end position="230"/>
    </location>
</feature>
<organism evidence="2 3">
    <name type="scientific">Ditylenchus dipsaci</name>
    <dbReference type="NCBI Taxonomy" id="166011"/>
    <lineage>
        <taxon>Eukaryota</taxon>
        <taxon>Metazoa</taxon>
        <taxon>Ecdysozoa</taxon>
        <taxon>Nematoda</taxon>
        <taxon>Chromadorea</taxon>
        <taxon>Rhabditida</taxon>
        <taxon>Tylenchina</taxon>
        <taxon>Tylenchomorpha</taxon>
        <taxon>Sphaerularioidea</taxon>
        <taxon>Anguinidae</taxon>
        <taxon>Anguininae</taxon>
        <taxon>Ditylenchus</taxon>
    </lineage>
</organism>
<dbReference type="WBParaSite" id="jg10603">
    <property type="protein sequence ID" value="jg10603"/>
    <property type="gene ID" value="jg10603"/>
</dbReference>
<feature type="compositionally biased region" description="Low complexity" evidence="1">
    <location>
        <begin position="159"/>
        <end position="172"/>
    </location>
</feature>
<dbReference type="AlphaFoldDB" id="A0A915CP16"/>
<evidence type="ECO:0000313" key="2">
    <source>
        <dbReference type="Proteomes" id="UP000887574"/>
    </source>
</evidence>
<dbReference type="InterPro" id="IPR038948">
    <property type="entry name" value="POLR1D-like"/>
</dbReference>
<feature type="region of interest" description="Disordered" evidence="1">
    <location>
        <begin position="152"/>
        <end position="230"/>
    </location>
</feature>
<name>A0A915CP16_9BILA</name>
<evidence type="ECO:0000313" key="3">
    <source>
        <dbReference type="WBParaSite" id="jg10603"/>
    </source>
</evidence>
<reference evidence="3" key="1">
    <citation type="submission" date="2022-11" db="UniProtKB">
        <authorList>
            <consortium name="WormBaseParasite"/>
        </authorList>
    </citation>
    <scope>IDENTIFICATION</scope>
</reference>
<evidence type="ECO:0000256" key="1">
    <source>
        <dbReference type="SAM" id="MobiDB-lite"/>
    </source>
</evidence>
<protein>
    <submittedName>
        <fullName evidence="3">Uncharacterized protein</fullName>
    </submittedName>
</protein>
<dbReference type="PANTHER" id="PTHR34769">
    <property type="entry name" value="RCG42593, ISOFORM CRA_A"/>
    <property type="match status" value="1"/>
</dbReference>
<feature type="compositionally biased region" description="Basic and acidic residues" evidence="1">
    <location>
        <begin position="183"/>
        <end position="206"/>
    </location>
</feature>
<accession>A0A915CP16</accession>
<dbReference type="Proteomes" id="UP000887574">
    <property type="component" value="Unplaced"/>
</dbReference>
<sequence length="247" mass="27549">MDVFLLFSINCDHHFSHSHHYAYKQANGVRIVTVPIPPDCSQLTAHSSMAGCASSASLTNGATVVTVTANTSVIRRLSFNSLDSGMVEETNDFSVYLRSWACHFYIEENSVLLADSNYAHGIEMLIVLLYVWLNNNHVRDKRKELDQELISADDEDGSKSASTSVSVTDASKQASDSSINQEEELRKKAAETLVREAQRSSQRADRMGPQGWLKPRPLNTNKNFLSRTLQSVEISRRDLPSINKKSN</sequence>
<dbReference type="PANTHER" id="PTHR34769:SF1">
    <property type="entry name" value="RNA POLYMERASE I AND III SUBUNIT D"/>
    <property type="match status" value="1"/>
</dbReference>
<keyword evidence="2" id="KW-1185">Reference proteome</keyword>